<dbReference type="InterPro" id="IPR007527">
    <property type="entry name" value="Znf_SWIM"/>
</dbReference>
<name>A0A4R4EQ75_9BACL</name>
<evidence type="ECO:0000313" key="4">
    <source>
        <dbReference type="EMBL" id="TCZ80731.1"/>
    </source>
</evidence>
<dbReference type="Proteomes" id="UP000295418">
    <property type="component" value="Unassembled WGS sequence"/>
</dbReference>
<organism evidence="4 5">
    <name type="scientific">Paenibacillus albiflavus</name>
    <dbReference type="NCBI Taxonomy" id="2545760"/>
    <lineage>
        <taxon>Bacteria</taxon>
        <taxon>Bacillati</taxon>
        <taxon>Bacillota</taxon>
        <taxon>Bacilli</taxon>
        <taxon>Bacillales</taxon>
        <taxon>Paenibacillaceae</taxon>
        <taxon>Paenibacillus</taxon>
    </lineage>
</organism>
<feature type="region of interest" description="Disordered" evidence="2">
    <location>
        <begin position="112"/>
        <end position="139"/>
    </location>
</feature>
<protein>
    <submittedName>
        <fullName evidence="4">SWIM zinc finger family protein</fullName>
    </submittedName>
</protein>
<accession>A0A4R4EQ75</accession>
<proteinExistence type="predicted"/>
<keyword evidence="1" id="KW-0863">Zinc-finger</keyword>
<keyword evidence="1" id="KW-0479">Metal-binding</keyword>
<dbReference type="Pfam" id="PF04434">
    <property type="entry name" value="SWIM"/>
    <property type="match status" value="1"/>
</dbReference>
<comment type="caution">
    <text evidence="4">The sequence shown here is derived from an EMBL/GenBank/DDBJ whole genome shotgun (WGS) entry which is preliminary data.</text>
</comment>
<evidence type="ECO:0000256" key="2">
    <source>
        <dbReference type="SAM" id="MobiDB-lite"/>
    </source>
</evidence>
<dbReference type="PROSITE" id="PS50966">
    <property type="entry name" value="ZF_SWIM"/>
    <property type="match status" value="1"/>
</dbReference>
<dbReference type="RefSeq" id="WP_132415294.1">
    <property type="nucleotide sequence ID" value="NZ_SKFG01000001.1"/>
</dbReference>
<keyword evidence="5" id="KW-1185">Reference proteome</keyword>
<feature type="domain" description="SWIM-type" evidence="3">
    <location>
        <begin position="55"/>
        <end position="91"/>
    </location>
</feature>
<evidence type="ECO:0000256" key="1">
    <source>
        <dbReference type="PROSITE-ProRule" id="PRU00325"/>
    </source>
</evidence>
<dbReference type="AlphaFoldDB" id="A0A4R4EQ75"/>
<reference evidence="4 5" key="1">
    <citation type="submission" date="2019-03" db="EMBL/GenBank/DDBJ databases">
        <authorList>
            <person name="Kim M.K.M."/>
        </authorList>
    </citation>
    <scope>NUCLEOTIDE SEQUENCE [LARGE SCALE GENOMIC DNA]</scope>
    <source>
        <strain evidence="4 5">18JY21-1</strain>
    </source>
</reference>
<gene>
    <name evidence="4" type="ORF">E0485_00060</name>
</gene>
<dbReference type="EMBL" id="SKFG01000001">
    <property type="protein sequence ID" value="TCZ80731.1"/>
    <property type="molecule type" value="Genomic_DNA"/>
</dbReference>
<evidence type="ECO:0000259" key="3">
    <source>
        <dbReference type="PROSITE" id="PS50966"/>
    </source>
</evidence>
<keyword evidence="1" id="KW-0862">Zinc</keyword>
<evidence type="ECO:0000313" key="5">
    <source>
        <dbReference type="Proteomes" id="UP000295418"/>
    </source>
</evidence>
<dbReference type="GO" id="GO:0008270">
    <property type="term" value="F:zinc ion binding"/>
    <property type="evidence" value="ECO:0007669"/>
    <property type="project" value="UniProtKB-KW"/>
</dbReference>
<sequence>MIEITTSYVDSLASNAAAIKNAQGLVKKRSFVQLHNSEDGTLLFGECKGSGSSNYQCSADFIQPEKPILRCSCPSRQLPCKHALGLLYAYVGGETFTGATVPEDIVIKREKVEKREEKKSQQASEGAEPKPKKVNKTALKKKVQSQLEGLDVLEKLLRSMIRNGLGTIDKKVIKTMQEHVKQMGNYYLTGAQTELRRLTLLLSEADDREQVYTDVVEQLAVMHAFIKKGRAYLTSKLEDPTLALDHESTIEEWLGHAWQLTDLKEYGLMKEQVELVQLAFVSYDDSARQEFVDEGYWLEQDSGEIHRTIHYRPYKAAKLMREEDSFFDAVCIPSLYQYPGDMNRRVRFEELIARKLDSHEVVDLSKYAQRSYADVIKKVKNQLKNPLSHANPLVLLHVAEVMQSNQDEVVIVDESGQHLVLRDQTSNGHRTLPLFKYLSASQLEDVSMLVQFEHDMDTGRLTAMPLTILKDAEMLRLLY</sequence>
<dbReference type="OrthoDB" id="9816340at2"/>